<reference evidence="2" key="1">
    <citation type="journal article" date="2021" name="Front Med (Lausanne)">
        <title>The Prevalence and Determinants of Fusidic Acid Resistance Among Methicillin-Resistant Staphylococcus aureus Clinical Isolates in China.</title>
        <authorList>
            <person name="Zhao H."/>
            <person name="Wang X."/>
            <person name="Wang B."/>
            <person name="Xu Y."/>
            <person name="Rao L."/>
            <person name="Wan B."/>
            <person name="Guo Y."/>
            <person name="Wu X."/>
            <person name="Yu J."/>
            <person name="Chen L."/>
            <person name="Li M."/>
            <person name="Yu F."/>
        </authorList>
    </citation>
    <scope>NUCLEOTIDE SEQUENCE</scope>
    <source>
        <strain evidence="2">NC-4</strain>
    </source>
</reference>
<dbReference type="EMBL" id="JAIUEN010000429">
    <property type="protein sequence ID" value="MCE3363954.1"/>
    <property type="molecule type" value="Genomic_DNA"/>
</dbReference>
<dbReference type="AlphaFoldDB" id="A0AAW4YCV5"/>
<comment type="caution">
    <text evidence="2">The sequence shown here is derived from an EMBL/GenBank/DDBJ whole genome shotgun (WGS) entry which is preliminary data.</text>
</comment>
<reference evidence="2" key="2">
    <citation type="submission" date="2023-08" db="EMBL/GenBank/DDBJ databases">
        <authorList>
            <person name="Zhao H."/>
            <person name="Wang X."/>
        </authorList>
    </citation>
    <scope>NUCLEOTIDE SEQUENCE</scope>
    <source>
        <strain evidence="2">NC-4</strain>
    </source>
</reference>
<dbReference type="Proteomes" id="UP001200271">
    <property type="component" value="Unassembled WGS sequence"/>
</dbReference>
<feature type="domain" description="Type III restriction/modification enzyme methylation subunit" evidence="1">
    <location>
        <begin position="2"/>
        <end position="43"/>
    </location>
</feature>
<name>A0AAW4YCV5_STAAU</name>
<organism evidence="2 3">
    <name type="scientific">Staphylococcus aureus</name>
    <dbReference type="NCBI Taxonomy" id="1280"/>
    <lineage>
        <taxon>Bacteria</taxon>
        <taxon>Bacillati</taxon>
        <taxon>Bacillota</taxon>
        <taxon>Bacilli</taxon>
        <taxon>Bacillales</taxon>
        <taxon>Staphylococcaceae</taxon>
        <taxon>Staphylococcus</taxon>
    </lineage>
</organism>
<dbReference type="RefSeq" id="WP_229345124.1">
    <property type="nucleotide sequence ID" value="NZ_CP047845.1"/>
</dbReference>
<evidence type="ECO:0000259" key="1">
    <source>
        <dbReference type="Pfam" id="PF12564"/>
    </source>
</evidence>
<dbReference type="InterPro" id="IPR022221">
    <property type="entry name" value="TypeIII_RM_meth"/>
</dbReference>
<accession>A0AAW4YCV5</accession>
<evidence type="ECO:0000313" key="3">
    <source>
        <dbReference type="Proteomes" id="UP001200271"/>
    </source>
</evidence>
<dbReference type="Pfam" id="PF12564">
    <property type="entry name" value="TypeIII_RM_meth"/>
    <property type="match status" value="1"/>
</dbReference>
<evidence type="ECO:0000313" key="2">
    <source>
        <dbReference type="EMBL" id="MCE3363954.1"/>
    </source>
</evidence>
<sequence length="82" mass="9678">MNETYVQDIDGYKIFDKEAFISLLRYKNHWQDSYTKYANKIGLTAEGKYLNYNSDVVLNFRFKDCVLEGGMTKEDSIFRLSN</sequence>
<proteinExistence type="predicted"/>
<protein>
    <recommendedName>
        <fullName evidence="1">Type III restriction/modification enzyme methylation subunit domain-containing protein</fullName>
    </recommendedName>
</protein>
<gene>
    <name evidence="2" type="ORF">LB359_17085</name>
</gene>